<evidence type="ECO:0000313" key="4">
    <source>
        <dbReference type="Proteomes" id="UP000000559"/>
    </source>
</evidence>
<organism evidence="3 4">
    <name type="scientific">Candida albicans (strain SC5314 / ATCC MYA-2876)</name>
    <name type="common">Yeast</name>
    <dbReference type="NCBI Taxonomy" id="237561"/>
    <lineage>
        <taxon>Eukaryota</taxon>
        <taxon>Fungi</taxon>
        <taxon>Dikarya</taxon>
        <taxon>Ascomycota</taxon>
        <taxon>Saccharomycotina</taxon>
        <taxon>Pichiomycetes</taxon>
        <taxon>Debaryomycetaceae</taxon>
        <taxon>Candida/Lodderomyces clade</taxon>
        <taxon>Candida</taxon>
    </lineage>
</organism>
<dbReference type="KEGG" id="cal:CAALFM_C202550CA"/>
<dbReference type="CGD" id="CAL0000186103">
    <property type="gene designation" value="orf19.9153"/>
</dbReference>
<gene>
    <name evidence="3" type="ordered locus">CAALFM_C202550CA</name>
    <name evidence="2" type="ordered locus">orf19.9153</name>
</gene>
<protein>
    <submittedName>
        <fullName evidence="3">Uncharacterized protein</fullName>
    </submittedName>
</protein>
<proteinExistence type="predicted"/>
<dbReference type="eggNOG" id="ENOG502QU5V">
    <property type="taxonomic scope" value="Eukaryota"/>
</dbReference>
<evidence type="ECO:0000256" key="1">
    <source>
        <dbReference type="SAM" id="MobiDB-lite"/>
    </source>
</evidence>
<evidence type="ECO:0000313" key="3">
    <source>
        <dbReference type="EMBL" id="AOW27294.1"/>
    </source>
</evidence>
<dbReference type="VEuPathDB" id="FungiDB:C2_02550C_A"/>
<accession>A0A1D8PGN6</accession>
<dbReference type="EMBL" id="CP017624">
    <property type="protein sequence ID" value="AOW27294.1"/>
    <property type="molecule type" value="Genomic_DNA"/>
</dbReference>
<sequence length="703" mass="79117">MVLKDDNPPPPYHLISKEDNQNNSNNDSNNDDDIEDTSEPVSQPKLEDFRSFKYSIESIFPKFDKTKVQDPKFIPTTTEALAHLKLLKAFAVMKSKVVRDADAPKDFQINQWKSFITMAVRRFIIFVSALKTLYIGNNGKTTHRSFEELNKKEEFENVMAHLLPPLDVIMVWHAFLLNPKAFYDTFSRNSFIDFAKYPLPLDRIDFYINNETFEYKVSETYQTNYIDLLKRFTNNGSDLIYHMNNFIMYEQYVIINCPTCKIAISDPIPLVTDGNKGFADSEFMAKKKYQQKSIDSTDCYCSHIEYLTHDQLRKLQLFHDIHASEPLPGINKHFSNFLSHPRFSNRNTSIINYTIKDEAKKFWDNSSISVSTVMVSVISATTKSSDIKKAILRDYLQFNLIHLTVPNNTISIGEDLVGCVLRQESFVKKMNTINWVHSTTAQEKLETSLVRYQRFFRMLTDKNLKRMLVPTLDIDLMWHTHQLWMYGYFHDCLNSPCHSAIDHNDKIEEAKLDNGFEYTSKAYKKKFKEDYSICYCQYCSELRATKREKIKSFFKSSRSDDKKLYSTFKSASSENPLVLESPSHISTHNSIQLPTHTAETRRLKKPVPWSTANSNSQFYVVSPIAPVAEAHSQFYGNGLCCSVTASCASGATCCQIASGGCGSSGGGCSSGGCGATAFGGGGCGGGGGGGCGGGGCGGGGGSN</sequence>
<feature type="region of interest" description="Disordered" evidence="1">
    <location>
        <begin position="1"/>
        <end position="42"/>
    </location>
</feature>
<dbReference type="AlphaFoldDB" id="A0A1D8PGN6"/>
<keyword evidence="4" id="KW-1185">Reference proteome</keyword>
<dbReference type="Pfam" id="PF07173">
    <property type="entry name" value="GRDP-like"/>
    <property type="match status" value="1"/>
</dbReference>
<dbReference type="STRING" id="237561.A0A1D8PGN6"/>
<feature type="compositionally biased region" description="Acidic residues" evidence="1">
    <location>
        <begin position="29"/>
        <end position="38"/>
    </location>
</feature>
<dbReference type="GeneID" id="3635856"/>
<dbReference type="PANTHER" id="PTHR34365">
    <property type="entry name" value="ENOLASE (DUF1399)"/>
    <property type="match status" value="1"/>
</dbReference>
<name>A0A1D8PGN6_CANAL</name>
<reference evidence="3 4" key="1">
    <citation type="journal article" date="2004" name="Proc. Natl. Acad. Sci. U.S.A.">
        <title>The diploid genome sequence of Candida albicans.</title>
        <authorList>
            <person name="Jones T."/>
            <person name="Federspiel N.A."/>
            <person name="Chibana H."/>
            <person name="Dungan J."/>
            <person name="Kalman S."/>
            <person name="Magee B.B."/>
            <person name="Newport G."/>
            <person name="Thorstenson Y.R."/>
            <person name="Agabian N."/>
            <person name="Magee P.T."/>
            <person name="Davis R.W."/>
            <person name="Scherer S."/>
        </authorList>
    </citation>
    <scope>NUCLEOTIDE SEQUENCE [LARGE SCALE GENOMIC DNA]</scope>
    <source>
        <strain evidence="4">SC5314 / ATCC MYA-2876</strain>
    </source>
</reference>
<reference evidence="3 4" key="3">
    <citation type="journal article" date="2013" name="Genome Biol.">
        <title>Assembly of a phased diploid Candida albicans genome facilitates allele-specific measurements and provides a simple model for repeat and indel structure.</title>
        <authorList>
            <person name="Muzzey D."/>
            <person name="Schwartz K."/>
            <person name="Weissman J.S."/>
            <person name="Sherlock G."/>
        </authorList>
    </citation>
    <scope>NUCLEOTIDE SEQUENCE [LARGE SCALE GENOMIC DNA]</scope>
    <source>
        <strain evidence="4">SC5314 / ATCC MYA-2876</strain>
    </source>
</reference>
<evidence type="ECO:0000313" key="2">
    <source>
        <dbReference type="CGD" id="CAL0000186103"/>
    </source>
</evidence>
<dbReference type="OrthoDB" id="2684236at2759"/>
<dbReference type="Proteomes" id="UP000000559">
    <property type="component" value="Chromosome 2"/>
</dbReference>
<dbReference type="InParanoid" id="A0A1D8PGN6"/>
<dbReference type="PANTHER" id="PTHR34365:SF7">
    <property type="entry name" value="GLYCINE-RICH DOMAIN-CONTAINING PROTEIN 1"/>
    <property type="match status" value="1"/>
</dbReference>
<reference evidence="3 4" key="2">
    <citation type="journal article" date="2007" name="Genome Biol.">
        <title>Assembly of the Candida albicans genome into sixteen supercontigs aligned on the eight chromosomes.</title>
        <authorList>
            <person name="van het Hoog M."/>
            <person name="Rast T.J."/>
            <person name="Martchenko M."/>
            <person name="Grindle S."/>
            <person name="Dignard D."/>
            <person name="Hogues H."/>
            <person name="Cuomo C."/>
            <person name="Berriman M."/>
            <person name="Scherer S."/>
            <person name="Magee B.B."/>
            <person name="Whiteway M."/>
            <person name="Chibana H."/>
            <person name="Nantel A."/>
            <person name="Magee P.T."/>
        </authorList>
    </citation>
    <scope>GENOME REANNOTATION</scope>
    <source>
        <strain evidence="4">SC5314 / ATCC MYA-2876</strain>
    </source>
</reference>
<dbReference type="InterPro" id="IPR009836">
    <property type="entry name" value="GRDP-like"/>
</dbReference>
<dbReference type="RefSeq" id="XP_722622.2">
    <property type="nucleotide sequence ID" value="XM_717529.2"/>
</dbReference>